<accession>A0AAD8GRQ6</accession>
<dbReference type="AlphaFoldDB" id="A0AAD8GRQ6"/>
<dbReference type="InterPro" id="IPR026960">
    <property type="entry name" value="RVT-Znf"/>
</dbReference>
<keyword evidence="3" id="KW-1185">Reference proteome</keyword>
<dbReference type="EMBL" id="JAUIZM010000014">
    <property type="protein sequence ID" value="KAK1353172.1"/>
    <property type="molecule type" value="Genomic_DNA"/>
</dbReference>
<dbReference type="Pfam" id="PF13966">
    <property type="entry name" value="zf-RVT"/>
    <property type="match status" value="1"/>
</dbReference>
<comment type="caution">
    <text evidence="2">The sequence shown here is derived from an EMBL/GenBank/DDBJ whole genome shotgun (WGS) entry which is preliminary data.</text>
</comment>
<gene>
    <name evidence="2" type="ORF">POM88_053010</name>
</gene>
<dbReference type="Proteomes" id="UP001237642">
    <property type="component" value="Unassembled WGS sequence"/>
</dbReference>
<protein>
    <recommendedName>
        <fullName evidence="1">Reverse transcriptase zinc-binding domain-containing protein</fullName>
    </recommendedName>
</protein>
<evidence type="ECO:0000313" key="2">
    <source>
        <dbReference type="EMBL" id="KAK1353172.1"/>
    </source>
</evidence>
<name>A0AAD8GRQ6_9APIA</name>
<proteinExistence type="predicted"/>
<reference evidence="2" key="1">
    <citation type="submission" date="2023-02" db="EMBL/GenBank/DDBJ databases">
        <title>Genome of toxic invasive species Heracleum sosnowskyi carries increased number of genes despite the absence of recent whole-genome duplications.</title>
        <authorList>
            <person name="Schelkunov M."/>
            <person name="Shtratnikova V."/>
            <person name="Makarenko M."/>
            <person name="Klepikova A."/>
            <person name="Omelchenko D."/>
            <person name="Novikova G."/>
            <person name="Obukhova E."/>
            <person name="Bogdanov V."/>
            <person name="Penin A."/>
            <person name="Logacheva M."/>
        </authorList>
    </citation>
    <scope>NUCLEOTIDE SEQUENCE</scope>
    <source>
        <strain evidence="2">Hsosn_3</strain>
        <tissue evidence="2">Leaf</tissue>
    </source>
</reference>
<evidence type="ECO:0000313" key="3">
    <source>
        <dbReference type="Proteomes" id="UP001237642"/>
    </source>
</evidence>
<organism evidence="2 3">
    <name type="scientific">Heracleum sosnowskyi</name>
    <dbReference type="NCBI Taxonomy" id="360622"/>
    <lineage>
        <taxon>Eukaryota</taxon>
        <taxon>Viridiplantae</taxon>
        <taxon>Streptophyta</taxon>
        <taxon>Embryophyta</taxon>
        <taxon>Tracheophyta</taxon>
        <taxon>Spermatophyta</taxon>
        <taxon>Magnoliopsida</taxon>
        <taxon>eudicotyledons</taxon>
        <taxon>Gunneridae</taxon>
        <taxon>Pentapetalae</taxon>
        <taxon>asterids</taxon>
        <taxon>campanulids</taxon>
        <taxon>Apiales</taxon>
        <taxon>Apiaceae</taxon>
        <taxon>Apioideae</taxon>
        <taxon>apioid superclade</taxon>
        <taxon>Tordylieae</taxon>
        <taxon>Tordyliinae</taxon>
        <taxon>Heracleum</taxon>
    </lineage>
</organism>
<evidence type="ECO:0000259" key="1">
    <source>
        <dbReference type="Pfam" id="PF13966"/>
    </source>
</evidence>
<feature type="domain" description="Reverse transcriptase zinc-binding" evidence="1">
    <location>
        <begin position="2"/>
        <end position="60"/>
    </location>
</feature>
<reference evidence="2" key="2">
    <citation type="submission" date="2023-05" db="EMBL/GenBank/DDBJ databases">
        <authorList>
            <person name="Schelkunov M.I."/>
        </authorList>
    </citation>
    <scope>NUCLEOTIDE SEQUENCE</scope>
    <source>
        <strain evidence="2">Hsosn_3</strain>
        <tissue evidence="2">Leaf</tissue>
    </source>
</reference>
<sequence length="170" mass="20015">MKVPPKIRLFLWQCAHEILPTAGFLKDRGLQLNQECTRCQAPIEDLTHLFWECPVAQRLWSFLMDWLEIHIIVQQTLNLDQLLQQFKHNSRQAGGLVCLASLPWSLWRTSGNATRDKRYYNTEGGQREKYCNRPLQYQTYYASRMVLGKDHKLIIYRQALEVSYQTNNVG</sequence>